<keyword evidence="2" id="KW-0285">Flavoprotein</keyword>
<comment type="similarity">
    <text evidence="1">Belongs to the flavin-dependent halogenase family.</text>
</comment>
<dbReference type="GO" id="GO:0140907">
    <property type="term" value="F:flavin-dependent halogenase activity"/>
    <property type="evidence" value="ECO:0007669"/>
    <property type="project" value="UniProtKB-ARBA"/>
</dbReference>
<evidence type="ECO:0000256" key="1">
    <source>
        <dbReference type="ARBA" id="ARBA00005706"/>
    </source>
</evidence>
<dbReference type="PANTHER" id="PTHR43747">
    <property type="entry name" value="FAD-BINDING PROTEIN"/>
    <property type="match status" value="1"/>
</dbReference>
<keyword evidence="4" id="KW-0560">Oxidoreductase</keyword>
<dbReference type="EMBL" id="KB445800">
    <property type="protein sequence ID" value="EMD35697.1"/>
    <property type="molecule type" value="Genomic_DNA"/>
</dbReference>
<comment type="catalytic activity">
    <reaction evidence="5">
        <text>melleolide F + FADH2 + chloride + O2 = 6'-chloromelleolide F + FAD + 2 H2O + H(+)</text>
        <dbReference type="Rhea" id="RHEA:67160"/>
        <dbReference type="ChEBI" id="CHEBI:15377"/>
        <dbReference type="ChEBI" id="CHEBI:15378"/>
        <dbReference type="ChEBI" id="CHEBI:15379"/>
        <dbReference type="ChEBI" id="CHEBI:17996"/>
        <dbReference type="ChEBI" id="CHEBI:57692"/>
        <dbReference type="ChEBI" id="CHEBI:58307"/>
        <dbReference type="ChEBI" id="CHEBI:167712"/>
        <dbReference type="ChEBI" id="CHEBI:167713"/>
    </reaction>
    <physiologicalReaction direction="left-to-right" evidence="5">
        <dbReference type="Rhea" id="RHEA:67161"/>
    </physiologicalReaction>
</comment>
<dbReference type="Gene3D" id="3.50.50.60">
    <property type="entry name" value="FAD/NAD(P)-binding domain"/>
    <property type="match status" value="1"/>
</dbReference>
<dbReference type="OrthoDB" id="3340390at2759"/>
<dbReference type="AlphaFoldDB" id="M2RBA2"/>
<dbReference type="HOGENOM" id="CLU_024648_4_2_1"/>
<dbReference type="GO" id="GO:0044550">
    <property type="term" value="P:secondary metabolite biosynthetic process"/>
    <property type="evidence" value="ECO:0007669"/>
    <property type="project" value="UniProtKB-ARBA"/>
</dbReference>
<feature type="domain" description="FAD-binding" evidence="6">
    <location>
        <begin position="8"/>
        <end position="352"/>
    </location>
</feature>
<sequence>MSSIPSSTQVLVVGGGPAGSYAATVLAREGFSVALLESARFPRYHIGESMLPSARMFLRFIDADDIINNYGFARKPGAAFKFSSSKCEGYTDFTRKNKDDYTWNVLRSEFDDILFKHAAKSGASVFDGTKVKEIHFSEEFATRPVAASWQDDQGNEGKIQFDYLIDASGRNGIMSTKYLKNRRYNKSLHNIACWGYWENTGMYRPGTERENAVWVEALHDESGWAWFIPLHDGSVSVGVVQDQEVNNRKKKFVAESAEGQINTLQKHYLRELERAPGVQKFIENAKLRGINTPEGVKSASDFSYSASSYAGDHFRLVGDAAAFIDPYFSSGVHLALVGGLSAAITVSASIRGSVTEDVAVRWHDTKIATSYTSFLMVVLSAYHQIRNQNKPVLSDIDEDNFDRAFDFLRPVIQGRADVDKAVTEDEINKTVEFCSGIFGPTDEAIHKDVAARLDPSISAPGEILSIEIINALTDPDDKEGRLVAHKLNARKVVGPILGFGSQVMHGFRAVLERGCLQLQPVQG</sequence>
<proteinExistence type="inferred from homology"/>
<dbReference type="InterPro" id="IPR002938">
    <property type="entry name" value="FAD-bd"/>
</dbReference>
<dbReference type="Pfam" id="PF01494">
    <property type="entry name" value="FAD_binding_3"/>
    <property type="match status" value="1"/>
</dbReference>
<gene>
    <name evidence="7" type="primary">hal1</name>
    <name evidence="7" type="ORF">CERSUDRAFT_75071</name>
</gene>
<dbReference type="PANTHER" id="PTHR43747:SF5">
    <property type="entry name" value="FAD-BINDING DOMAIN-CONTAINING PROTEIN"/>
    <property type="match status" value="1"/>
</dbReference>
<dbReference type="InterPro" id="IPR036188">
    <property type="entry name" value="FAD/NAD-bd_sf"/>
</dbReference>
<evidence type="ECO:0000313" key="8">
    <source>
        <dbReference type="Proteomes" id="UP000016930"/>
    </source>
</evidence>
<evidence type="ECO:0000256" key="5">
    <source>
        <dbReference type="ARBA" id="ARBA00049364"/>
    </source>
</evidence>
<dbReference type="SUPFAM" id="SSF51905">
    <property type="entry name" value="FAD/NAD(P)-binding domain"/>
    <property type="match status" value="1"/>
</dbReference>
<evidence type="ECO:0000256" key="2">
    <source>
        <dbReference type="ARBA" id="ARBA00022630"/>
    </source>
</evidence>
<evidence type="ECO:0000259" key="6">
    <source>
        <dbReference type="Pfam" id="PF01494"/>
    </source>
</evidence>
<evidence type="ECO:0000256" key="3">
    <source>
        <dbReference type="ARBA" id="ARBA00022827"/>
    </source>
</evidence>
<dbReference type="Proteomes" id="UP000016930">
    <property type="component" value="Unassembled WGS sequence"/>
</dbReference>
<name>M2RBA2_CERS8</name>
<dbReference type="GO" id="GO:0071949">
    <property type="term" value="F:FAD binding"/>
    <property type="evidence" value="ECO:0007669"/>
    <property type="project" value="InterPro"/>
</dbReference>
<dbReference type="InterPro" id="IPR050816">
    <property type="entry name" value="Flavin-dep_Halogenase_NPB"/>
</dbReference>
<accession>M2RBA2</accession>
<evidence type="ECO:0000256" key="4">
    <source>
        <dbReference type="ARBA" id="ARBA00023002"/>
    </source>
</evidence>
<reference evidence="7 8" key="1">
    <citation type="journal article" date="2012" name="Proc. Natl. Acad. Sci. U.S.A.">
        <title>Comparative genomics of Ceriporiopsis subvermispora and Phanerochaete chrysosporium provide insight into selective ligninolysis.</title>
        <authorList>
            <person name="Fernandez-Fueyo E."/>
            <person name="Ruiz-Duenas F.J."/>
            <person name="Ferreira P."/>
            <person name="Floudas D."/>
            <person name="Hibbett D.S."/>
            <person name="Canessa P."/>
            <person name="Larrondo L.F."/>
            <person name="James T.Y."/>
            <person name="Seelenfreund D."/>
            <person name="Lobos S."/>
            <person name="Polanco R."/>
            <person name="Tello M."/>
            <person name="Honda Y."/>
            <person name="Watanabe T."/>
            <person name="Watanabe T."/>
            <person name="Ryu J.S."/>
            <person name="Kubicek C.P."/>
            <person name="Schmoll M."/>
            <person name="Gaskell J."/>
            <person name="Hammel K.E."/>
            <person name="St John F.J."/>
            <person name="Vanden Wymelenberg A."/>
            <person name="Sabat G."/>
            <person name="Splinter BonDurant S."/>
            <person name="Syed K."/>
            <person name="Yadav J.S."/>
            <person name="Doddapaneni H."/>
            <person name="Subramanian V."/>
            <person name="Lavin J.L."/>
            <person name="Oguiza J.A."/>
            <person name="Perez G."/>
            <person name="Pisabarro A.G."/>
            <person name="Ramirez L."/>
            <person name="Santoyo F."/>
            <person name="Master E."/>
            <person name="Coutinho P.M."/>
            <person name="Henrissat B."/>
            <person name="Lombard V."/>
            <person name="Magnuson J.K."/>
            <person name="Kuees U."/>
            <person name="Hori C."/>
            <person name="Igarashi K."/>
            <person name="Samejima M."/>
            <person name="Held B.W."/>
            <person name="Barry K.W."/>
            <person name="LaButti K.M."/>
            <person name="Lapidus A."/>
            <person name="Lindquist E.A."/>
            <person name="Lucas S.M."/>
            <person name="Riley R."/>
            <person name="Salamov A.A."/>
            <person name="Hoffmeister D."/>
            <person name="Schwenk D."/>
            <person name="Hadar Y."/>
            <person name="Yarden O."/>
            <person name="de Vries R.P."/>
            <person name="Wiebenga A."/>
            <person name="Stenlid J."/>
            <person name="Eastwood D."/>
            <person name="Grigoriev I.V."/>
            <person name="Berka R.M."/>
            <person name="Blanchette R.A."/>
            <person name="Kersten P."/>
            <person name="Martinez A.T."/>
            <person name="Vicuna R."/>
            <person name="Cullen D."/>
        </authorList>
    </citation>
    <scope>NUCLEOTIDE SEQUENCE [LARGE SCALE GENOMIC DNA]</scope>
    <source>
        <strain evidence="7 8">B</strain>
    </source>
</reference>
<evidence type="ECO:0000313" key="7">
    <source>
        <dbReference type="EMBL" id="EMD35697.1"/>
    </source>
</evidence>
<dbReference type="PRINTS" id="PR00420">
    <property type="entry name" value="RNGMNOXGNASE"/>
</dbReference>
<keyword evidence="3" id="KW-0274">FAD</keyword>
<dbReference type="STRING" id="914234.M2RBA2"/>
<organism evidence="7 8">
    <name type="scientific">Ceriporiopsis subvermispora (strain B)</name>
    <name type="common">White-rot fungus</name>
    <name type="synonym">Gelatoporia subvermispora</name>
    <dbReference type="NCBI Taxonomy" id="914234"/>
    <lineage>
        <taxon>Eukaryota</taxon>
        <taxon>Fungi</taxon>
        <taxon>Dikarya</taxon>
        <taxon>Basidiomycota</taxon>
        <taxon>Agaricomycotina</taxon>
        <taxon>Agaricomycetes</taxon>
        <taxon>Polyporales</taxon>
        <taxon>Gelatoporiaceae</taxon>
        <taxon>Gelatoporia</taxon>
    </lineage>
</organism>
<keyword evidence="8" id="KW-1185">Reference proteome</keyword>
<protein>
    <submittedName>
        <fullName evidence="7">Halogenase</fullName>
    </submittedName>
</protein>